<name>A0A396IA19_MEDTR</name>
<sequence>MGYYVLEKQYGGLGVRWLEKFNLSLFGKWCRRMGRIYVLGIVRRLRMVLIGFMEVACVTIFFKEWVMDSPLCFVGNHGLMDLL</sequence>
<evidence type="ECO:0000256" key="1">
    <source>
        <dbReference type="SAM" id="Phobius"/>
    </source>
</evidence>
<dbReference type="EMBL" id="PSQE01000004">
    <property type="protein sequence ID" value="RHN61074.1"/>
    <property type="molecule type" value="Genomic_DNA"/>
</dbReference>
<evidence type="ECO:0008006" key="3">
    <source>
        <dbReference type="Google" id="ProtNLM"/>
    </source>
</evidence>
<proteinExistence type="predicted"/>
<dbReference type="Gramene" id="rna23489">
    <property type="protein sequence ID" value="RHN61074.1"/>
    <property type="gene ID" value="gene23489"/>
</dbReference>
<organism evidence="2">
    <name type="scientific">Medicago truncatula</name>
    <name type="common">Barrel medic</name>
    <name type="synonym">Medicago tribuloides</name>
    <dbReference type="NCBI Taxonomy" id="3880"/>
    <lineage>
        <taxon>Eukaryota</taxon>
        <taxon>Viridiplantae</taxon>
        <taxon>Streptophyta</taxon>
        <taxon>Embryophyta</taxon>
        <taxon>Tracheophyta</taxon>
        <taxon>Spermatophyta</taxon>
        <taxon>Magnoliopsida</taxon>
        <taxon>eudicotyledons</taxon>
        <taxon>Gunneridae</taxon>
        <taxon>Pentapetalae</taxon>
        <taxon>rosids</taxon>
        <taxon>fabids</taxon>
        <taxon>Fabales</taxon>
        <taxon>Fabaceae</taxon>
        <taxon>Papilionoideae</taxon>
        <taxon>50 kb inversion clade</taxon>
        <taxon>NPAAA clade</taxon>
        <taxon>Hologalegina</taxon>
        <taxon>IRL clade</taxon>
        <taxon>Trifolieae</taxon>
        <taxon>Medicago</taxon>
    </lineage>
</organism>
<comment type="caution">
    <text evidence="2">The sequence shown here is derived from an EMBL/GenBank/DDBJ whole genome shotgun (WGS) entry which is preliminary data.</text>
</comment>
<protein>
    <recommendedName>
        <fullName evidence="3">Transmembrane protein</fullName>
    </recommendedName>
</protein>
<dbReference type="AlphaFoldDB" id="A0A396IA19"/>
<feature type="transmembrane region" description="Helical" evidence="1">
    <location>
        <begin position="41"/>
        <end position="62"/>
    </location>
</feature>
<dbReference type="Proteomes" id="UP000265566">
    <property type="component" value="Chromosome 4"/>
</dbReference>
<keyword evidence="1" id="KW-1133">Transmembrane helix</keyword>
<keyword evidence="1" id="KW-0472">Membrane</keyword>
<accession>A0A396IA19</accession>
<reference evidence="2" key="1">
    <citation type="journal article" date="2018" name="Nat. Plants">
        <title>Whole-genome landscape of Medicago truncatula symbiotic genes.</title>
        <authorList>
            <person name="Pecrix Y."/>
            <person name="Gamas P."/>
            <person name="Carrere S."/>
        </authorList>
    </citation>
    <scope>NUCLEOTIDE SEQUENCE</scope>
    <source>
        <tissue evidence="2">Leaves</tissue>
    </source>
</reference>
<gene>
    <name evidence="2" type="ORF">MtrunA17_Chr4g0032671</name>
</gene>
<evidence type="ECO:0000313" key="2">
    <source>
        <dbReference type="EMBL" id="RHN61074.1"/>
    </source>
</evidence>
<keyword evidence="1" id="KW-0812">Transmembrane</keyword>